<evidence type="ECO:0000256" key="1">
    <source>
        <dbReference type="ARBA" id="ARBA00022723"/>
    </source>
</evidence>
<gene>
    <name evidence="5" type="ORF">I6U51_05990</name>
</gene>
<dbReference type="PROSITE" id="PS00198">
    <property type="entry name" value="4FE4S_FER_1"/>
    <property type="match status" value="1"/>
</dbReference>
<evidence type="ECO:0000256" key="2">
    <source>
        <dbReference type="ARBA" id="ARBA00023004"/>
    </source>
</evidence>
<dbReference type="Gene3D" id="3.30.70.20">
    <property type="match status" value="1"/>
</dbReference>
<reference evidence="5" key="1">
    <citation type="submission" date="2020-12" db="EMBL/GenBank/DDBJ databases">
        <title>Clostridium thailandense sp. nov., a novel acetogenic bacterium isolated from peat land soil in Thailand.</title>
        <authorList>
            <person name="Chaikitkaew S."/>
            <person name="Birkeland N.K."/>
        </authorList>
    </citation>
    <scope>NUCLEOTIDE SEQUENCE</scope>
    <source>
        <strain evidence="5">DSM 17425</strain>
    </source>
</reference>
<dbReference type="InterPro" id="IPR017896">
    <property type="entry name" value="4Fe4S_Fe-S-bd"/>
</dbReference>
<dbReference type="Proteomes" id="UP000622687">
    <property type="component" value="Unassembled WGS sequence"/>
</dbReference>
<dbReference type="SUPFAM" id="SSF54862">
    <property type="entry name" value="4Fe-4S ferredoxins"/>
    <property type="match status" value="1"/>
</dbReference>
<dbReference type="GO" id="GO:0051536">
    <property type="term" value="F:iron-sulfur cluster binding"/>
    <property type="evidence" value="ECO:0007669"/>
    <property type="project" value="UniProtKB-KW"/>
</dbReference>
<dbReference type="PROSITE" id="PS51379">
    <property type="entry name" value="4FE4S_FER_2"/>
    <property type="match status" value="1"/>
</dbReference>
<feature type="domain" description="4Fe-4S ferredoxin-type" evidence="4">
    <location>
        <begin position="190"/>
        <end position="220"/>
    </location>
</feature>
<dbReference type="InterPro" id="IPR017900">
    <property type="entry name" value="4Fe4S_Fe_S_CS"/>
</dbReference>
<organism evidence="5 6">
    <name type="scientific">Clostridium aciditolerans</name>
    <dbReference type="NCBI Taxonomy" id="339861"/>
    <lineage>
        <taxon>Bacteria</taxon>
        <taxon>Bacillati</taxon>
        <taxon>Bacillota</taxon>
        <taxon>Clostridia</taxon>
        <taxon>Eubacteriales</taxon>
        <taxon>Clostridiaceae</taxon>
        <taxon>Clostridium</taxon>
    </lineage>
</organism>
<dbReference type="GO" id="GO:0046872">
    <property type="term" value="F:metal ion binding"/>
    <property type="evidence" value="ECO:0007669"/>
    <property type="project" value="UniProtKB-KW"/>
</dbReference>
<evidence type="ECO:0000313" key="5">
    <source>
        <dbReference type="EMBL" id="MBI6872259.1"/>
    </source>
</evidence>
<keyword evidence="2" id="KW-0408">Iron</keyword>
<proteinExistence type="predicted"/>
<keyword evidence="1" id="KW-0479">Metal-binding</keyword>
<keyword evidence="3" id="KW-0411">Iron-sulfur</keyword>
<evidence type="ECO:0000313" key="6">
    <source>
        <dbReference type="Proteomes" id="UP000622687"/>
    </source>
</evidence>
<dbReference type="RefSeq" id="WP_211141774.1">
    <property type="nucleotide sequence ID" value="NZ_JAEEGB010000006.1"/>
</dbReference>
<evidence type="ECO:0000259" key="4">
    <source>
        <dbReference type="PROSITE" id="PS51379"/>
    </source>
</evidence>
<evidence type="ECO:0000256" key="3">
    <source>
        <dbReference type="ARBA" id="ARBA00023014"/>
    </source>
</evidence>
<keyword evidence="6" id="KW-1185">Reference proteome</keyword>
<dbReference type="PANTHER" id="PTHR42827:SF1">
    <property type="entry name" value="IRON-SULFUR CLUSTER-BINDING PROTEIN"/>
    <property type="match status" value="1"/>
</dbReference>
<accession>A0A934HVQ8</accession>
<name>A0A934HVQ8_9CLOT</name>
<protein>
    <submittedName>
        <fullName evidence="5">Epoxyqueuosine reductase</fullName>
    </submittedName>
</protein>
<dbReference type="EMBL" id="JAEEGB010000006">
    <property type="protein sequence ID" value="MBI6872259.1"/>
    <property type="molecule type" value="Genomic_DNA"/>
</dbReference>
<sequence length="265" mass="29517">MDNIKEIINQAGEFIANTDYNKIKELKGIQMFDAPIIGIAAADDPLFLKLKDKEVIGDGHMTPLEWMPQAKAVISYFLPFTEAVRKANRENKDLPAIEWLYGRVEGEIANKELAKFLVKKVVDMGGEAIIPGLDSRFVSGNYKSNWSERHVAFISGLGTFGLSKSMITEKGAAGRLGSIIVSIPFEATERKYEGVYDYCSQCGACINRCPAQAIDKLGKKHEPCDDFLTNVTKKRFAPRYGCGKCQTAVPCEYRIPVIRKEGHKE</sequence>
<dbReference type="AlphaFoldDB" id="A0A934HVQ8"/>
<comment type="caution">
    <text evidence="5">The sequence shown here is derived from an EMBL/GenBank/DDBJ whole genome shotgun (WGS) entry which is preliminary data.</text>
</comment>
<dbReference type="PANTHER" id="PTHR42827">
    <property type="entry name" value="IRON-SULFUR CLUSTER-BINDING PROTEIN-RELATED"/>
    <property type="match status" value="1"/>
</dbReference>
<dbReference type="Pfam" id="PF00037">
    <property type="entry name" value="Fer4"/>
    <property type="match status" value="1"/>
</dbReference>